<sequence>MNLEEVRHVLAAAAYDKRTPSAAEASAWAYSLGQHGITRDEAVAAVVEHASTAPGVYLEVGHVISRVKFARRRGLDNSARLEQVMLRNVTDPDDPRESINTIVRAREIAAQGGTAIPPRIAITGKFDTDAERDERTRRGAAACREVLDAIATKQQPTGEAEHDGLTPAVRAARERARTDRRTRRSDPAPIGDVLGQIRRDR</sequence>
<evidence type="ECO:0000256" key="1">
    <source>
        <dbReference type="SAM" id="MobiDB-lite"/>
    </source>
</evidence>
<name>A0A850CB72_9ACTN</name>
<accession>A0A850CB72</accession>
<comment type="caution">
    <text evidence="2">The sequence shown here is derived from an EMBL/GenBank/DDBJ whole genome shotgun (WGS) entry which is preliminary data.</text>
</comment>
<reference evidence="2 3" key="1">
    <citation type="submission" date="2020-05" db="EMBL/GenBank/DDBJ databases">
        <title>DNA-SIP metagenomic assembled genomes.</title>
        <authorList>
            <person name="Yu J."/>
        </authorList>
    </citation>
    <scope>NUCLEOTIDE SEQUENCE [LARGE SCALE GENOMIC DNA]</scope>
    <source>
        <strain evidence="2">Bin5.27</strain>
    </source>
</reference>
<feature type="region of interest" description="Disordered" evidence="1">
    <location>
        <begin position="152"/>
        <end position="201"/>
    </location>
</feature>
<dbReference type="Proteomes" id="UP000574690">
    <property type="component" value="Unassembled WGS sequence"/>
</dbReference>
<gene>
    <name evidence="2" type="ORF">HOQ43_10820</name>
</gene>
<proteinExistence type="predicted"/>
<evidence type="ECO:0000313" key="3">
    <source>
        <dbReference type="Proteomes" id="UP000574690"/>
    </source>
</evidence>
<dbReference type="AlphaFoldDB" id="A0A850CB72"/>
<organism evidence="2 3">
    <name type="scientific">Glycomyces artemisiae</name>
    <dbReference type="NCBI Taxonomy" id="1076443"/>
    <lineage>
        <taxon>Bacteria</taxon>
        <taxon>Bacillati</taxon>
        <taxon>Actinomycetota</taxon>
        <taxon>Actinomycetes</taxon>
        <taxon>Glycomycetales</taxon>
        <taxon>Glycomycetaceae</taxon>
        <taxon>Glycomyces</taxon>
    </lineage>
</organism>
<protein>
    <submittedName>
        <fullName evidence="2">Uncharacterized protein</fullName>
    </submittedName>
</protein>
<evidence type="ECO:0000313" key="2">
    <source>
        <dbReference type="EMBL" id="NUQ88942.1"/>
    </source>
</evidence>
<dbReference type="EMBL" id="JABFXE010000451">
    <property type="protein sequence ID" value="NUQ88942.1"/>
    <property type="molecule type" value="Genomic_DNA"/>
</dbReference>